<evidence type="ECO:0000256" key="2">
    <source>
        <dbReference type="ARBA" id="ARBA00022692"/>
    </source>
</evidence>
<sequence>MHFEYDRQKLSYLETGLKIAFFVWTMQVLGAFFDKRWFAPHLEIARSVLVLIYYTVLAFDHIGVKTHRVFVMTVFAMSGLMWIGYLIQQQIEKMKVKPEDHDSSKNKQVAINVISSSAFATSVELPHKEGPFAGKL</sequence>
<evidence type="ECO:0000256" key="4">
    <source>
        <dbReference type="ARBA" id="ARBA00023002"/>
    </source>
</evidence>
<accession>A0A1I7Y1P9</accession>
<evidence type="ECO:0000313" key="7">
    <source>
        <dbReference type="Proteomes" id="UP000095287"/>
    </source>
</evidence>
<dbReference type="WBParaSite" id="L893_g11551.t1">
    <property type="protein sequence ID" value="L893_g11551.t1"/>
    <property type="gene ID" value="L893_g11551"/>
</dbReference>
<feature type="transmembrane region" description="Helical" evidence="6">
    <location>
        <begin position="12"/>
        <end position="32"/>
    </location>
</feature>
<evidence type="ECO:0000256" key="1">
    <source>
        <dbReference type="ARBA" id="ARBA00004127"/>
    </source>
</evidence>
<name>A0A1I7Y1P9_9BILA</name>
<keyword evidence="7" id="KW-1185">Reference proteome</keyword>
<dbReference type="AlphaFoldDB" id="A0A1I7Y1P9"/>
<comment type="subcellular location">
    <subcellularLocation>
        <location evidence="1">Endomembrane system</location>
        <topology evidence="1">Multi-pass membrane protein</topology>
    </subcellularLocation>
</comment>
<feature type="transmembrane region" description="Helical" evidence="6">
    <location>
        <begin position="44"/>
        <end position="63"/>
    </location>
</feature>
<dbReference type="GO" id="GO:0016020">
    <property type="term" value="C:membrane"/>
    <property type="evidence" value="ECO:0007669"/>
    <property type="project" value="GOC"/>
</dbReference>
<dbReference type="PANTHER" id="PTHR21624:SF4">
    <property type="entry name" value="ALKYLGLYCEROL MONOOXYGENASE"/>
    <property type="match status" value="1"/>
</dbReference>
<dbReference type="GO" id="GO:0006643">
    <property type="term" value="P:membrane lipid metabolic process"/>
    <property type="evidence" value="ECO:0007669"/>
    <property type="project" value="TreeGrafter"/>
</dbReference>
<keyword evidence="5 6" id="KW-0472">Membrane</keyword>
<evidence type="ECO:0000256" key="3">
    <source>
        <dbReference type="ARBA" id="ARBA00022989"/>
    </source>
</evidence>
<dbReference type="GO" id="GO:0005783">
    <property type="term" value="C:endoplasmic reticulum"/>
    <property type="evidence" value="ECO:0007669"/>
    <property type="project" value="TreeGrafter"/>
</dbReference>
<proteinExistence type="predicted"/>
<dbReference type="Proteomes" id="UP000095287">
    <property type="component" value="Unplaced"/>
</dbReference>
<protein>
    <submittedName>
        <fullName evidence="8">Cas1_AcylT domain-containing protein</fullName>
    </submittedName>
</protein>
<keyword evidence="4" id="KW-0560">Oxidoreductase</keyword>
<evidence type="ECO:0000256" key="5">
    <source>
        <dbReference type="ARBA" id="ARBA00023136"/>
    </source>
</evidence>
<dbReference type="GO" id="GO:0050479">
    <property type="term" value="F:glyceryl-ether monooxygenase activity"/>
    <property type="evidence" value="ECO:0007669"/>
    <property type="project" value="TreeGrafter"/>
</dbReference>
<evidence type="ECO:0000313" key="8">
    <source>
        <dbReference type="WBParaSite" id="L893_g11551.t1"/>
    </source>
</evidence>
<keyword evidence="2 6" id="KW-0812">Transmembrane</keyword>
<reference evidence="8" key="1">
    <citation type="submission" date="2016-11" db="UniProtKB">
        <authorList>
            <consortium name="WormBaseParasite"/>
        </authorList>
    </citation>
    <scope>IDENTIFICATION</scope>
</reference>
<feature type="transmembrane region" description="Helical" evidence="6">
    <location>
        <begin position="69"/>
        <end position="87"/>
    </location>
</feature>
<dbReference type="PANTHER" id="PTHR21624">
    <property type="entry name" value="STEROL DESATURASE-RELATED PROTEIN"/>
    <property type="match status" value="1"/>
</dbReference>
<keyword evidence="3 6" id="KW-1133">Transmembrane helix</keyword>
<dbReference type="InterPro" id="IPR051689">
    <property type="entry name" value="Sterol_desaturase/TMEM195"/>
</dbReference>
<evidence type="ECO:0000256" key="6">
    <source>
        <dbReference type="SAM" id="Phobius"/>
    </source>
</evidence>
<organism evidence="7 8">
    <name type="scientific">Steinernema glaseri</name>
    <dbReference type="NCBI Taxonomy" id="37863"/>
    <lineage>
        <taxon>Eukaryota</taxon>
        <taxon>Metazoa</taxon>
        <taxon>Ecdysozoa</taxon>
        <taxon>Nematoda</taxon>
        <taxon>Chromadorea</taxon>
        <taxon>Rhabditida</taxon>
        <taxon>Tylenchina</taxon>
        <taxon>Panagrolaimomorpha</taxon>
        <taxon>Strongyloidoidea</taxon>
        <taxon>Steinernematidae</taxon>
        <taxon>Steinernema</taxon>
    </lineage>
</organism>